<protein>
    <submittedName>
        <fullName evidence="2">SDR family oxidoreductase</fullName>
    </submittedName>
</protein>
<reference evidence="2" key="1">
    <citation type="submission" date="2019-09" db="EMBL/GenBank/DDBJ databases">
        <title>Genomic analysis of Haloferax sp. CBA1149.</title>
        <authorList>
            <person name="Roh S.W."/>
        </authorList>
    </citation>
    <scope>NUCLEOTIDE SEQUENCE</scope>
    <source>
        <strain evidence="2">CBA1149</strain>
    </source>
</reference>
<dbReference type="PANTHER" id="PTHR15020">
    <property type="entry name" value="FLAVIN REDUCTASE-RELATED"/>
    <property type="match status" value="1"/>
</dbReference>
<dbReference type="InterPro" id="IPR016040">
    <property type="entry name" value="NAD(P)-bd_dom"/>
</dbReference>
<sequence>MRQEYPSKVLVAGASGRTGREILRELNERSVSVRAMTRSADNRESLVAHGADEVVVGDLLNPEDARRAIEGCDAVLFAAGSSLTTGLTRPSRVVDGDGVLNLIEAAVDEGVRTFVLQSSIGVGDSRQGMPFWARLIVLRWAVREKDKAEQALLESGLDYVIIRPGWMNDDPATGDVLVAEGSKTMTGSIPRADVARLMVASLFAPDVVNRTFEVVARTDAKAVASPALVDSSWAQQNSPVETSSEA</sequence>
<dbReference type="PANTHER" id="PTHR15020:SF50">
    <property type="entry name" value="UPF0659 PROTEIN YMR090W"/>
    <property type="match status" value="1"/>
</dbReference>
<dbReference type="RefSeq" id="WP_151134236.1">
    <property type="nucleotide sequence ID" value="NZ_VZUS01000001.1"/>
</dbReference>
<evidence type="ECO:0000313" key="2">
    <source>
        <dbReference type="EMBL" id="KAB1186533.1"/>
    </source>
</evidence>
<dbReference type="InterPro" id="IPR036291">
    <property type="entry name" value="NAD(P)-bd_dom_sf"/>
</dbReference>
<comment type="caution">
    <text evidence="2">The sequence shown here is derived from an EMBL/GenBank/DDBJ whole genome shotgun (WGS) entry which is preliminary data.</text>
</comment>
<dbReference type="AlphaFoldDB" id="A0A643JSL0"/>
<dbReference type="CDD" id="cd05243">
    <property type="entry name" value="SDR_a5"/>
    <property type="match status" value="1"/>
</dbReference>
<name>A0A643JSL0_9EURY</name>
<dbReference type="EMBL" id="VZUS01000001">
    <property type="protein sequence ID" value="KAB1186533.1"/>
    <property type="molecule type" value="Genomic_DNA"/>
</dbReference>
<gene>
    <name evidence="2" type="ORF">Hfx1149_00165</name>
</gene>
<dbReference type="Gene3D" id="3.40.50.720">
    <property type="entry name" value="NAD(P)-binding Rossmann-like Domain"/>
    <property type="match status" value="1"/>
</dbReference>
<dbReference type="Pfam" id="PF13460">
    <property type="entry name" value="NAD_binding_10"/>
    <property type="match status" value="1"/>
</dbReference>
<organism evidence="2">
    <name type="scientific">Haloferax sp. CBA1149</name>
    <dbReference type="NCBI Taxonomy" id="2650753"/>
    <lineage>
        <taxon>Archaea</taxon>
        <taxon>Methanobacteriati</taxon>
        <taxon>Methanobacteriota</taxon>
        <taxon>Stenosarchaea group</taxon>
        <taxon>Halobacteria</taxon>
        <taxon>Halobacteriales</taxon>
        <taxon>Haloferacaceae</taxon>
        <taxon>Haloferax</taxon>
    </lineage>
</organism>
<accession>A0A643JSL0</accession>
<proteinExistence type="predicted"/>
<dbReference type="SUPFAM" id="SSF51735">
    <property type="entry name" value="NAD(P)-binding Rossmann-fold domains"/>
    <property type="match status" value="1"/>
</dbReference>
<feature type="domain" description="NAD(P)-binding" evidence="1">
    <location>
        <begin position="13"/>
        <end position="205"/>
    </location>
</feature>
<evidence type="ECO:0000259" key="1">
    <source>
        <dbReference type="Pfam" id="PF13460"/>
    </source>
</evidence>